<gene>
    <name evidence="2" type="ORF">HUJ06_014715</name>
</gene>
<accession>A0A822Z5N6</accession>
<evidence type="ECO:0000313" key="3">
    <source>
        <dbReference type="Proteomes" id="UP000607653"/>
    </source>
</evidence>
<feature type="region of interest" description="Disordered" evidence="1">
    <location>
        <begin position="1"/>
        <end position="48"/>
    </location>
</feature>
<dbReference type="AlphaFoldDB" id="A0A822Z5N6"/>
<comment type="caution">
    <text evidence="2">The sequence shown here is derived from an EMBL/GenBank/DDBJ whole genome shotgun (WGS) entry which is preliminary data.</text>
</comment>
<organism evidence="2 3">
    <name type="scientific">Nelumbo nucifera</name>
    <name type="common">Sacred lotus</name>
    <dbReference type="NCBI Taxonomy" id="4432"/>
    <lineage>
        <taxon>Eukaryota</taxon>
        <taxon>Viridiplantae</taxon>
        <taxon>Streptophyta</taxon>
        <taxon>Embryophyta</taxon>
        <taxon>Tracheophyta</taxon>
        <taxon>Spermatophyta</taxon>
        <taxon>Magnoliopsida</taxon>
        <taxon>Proteales</taxon>
        <taxon>Nelumbonaceae</taxon>
        <taxon>Nelumbo</taxon>
    </lineage>
</organism>
<protein>
    <submittedName>
        <fullName evidence="2">Uncharacterized protein</fullName>
    </submittedName>
</protein>
<sequence length="48" mass="5711">MGWRRNQKRKRRHPCVSSVKKWKEVHSGVSTSRVGGERERERMITGVF</sequence>
<dbReference type="Proteomes" id="UP000607653">
    <property type="component" value="Unassembled WGS sequence"/>
</dbReference>
<evidence type="ECO:0000313" key="2">
    <source>
        <dbReference type="EMBL" id="DAD40392.1"/>
    </source>
</evidence>
<keyword evidence="3" id="KW-1185">Reference proteome</keyword>
<name>A0A822Z5N6_NELNU</name>
<proteinExistence type="predicted"/>
<feature type="compositionally biased region" description="Basic residues" evidence="1">
    <location>
        <begin position="1"/>
        <end position="14"/>
    </location>
</feature>
<evidence type="ECO:0000256" key="1">
    <source>
        <dbReference type="SAM" id="MobiDB-lite"/>
    </source>
</evidence>
<dbReference type="EMBL" id="DUZY01000005">
    <property type="protein sequence ID" value="DAD40392.1"/>
    <property type="molecule type" value="Genomic_DNA"/>
</dbReference>
<feature type="compositionally biased region" description="Basic and acidic residues" evidence="1">
    <location>
        <begin position="35"/>
        <end position="48"/>
    </location>
</feature>
<reference evidence="2 3" key="1">
    <citation type="journal article" date="2020" name="Mol. Biol. Evol.">
        <title>Distinct Expression and Methylation Patterns for Genes with Different Fates following a Single Whole-Genome Duplication in Flowering Plants.</title>
        <authorList>
            <person name="Shi T."/>
            <person name="Rahmani R.S."/>
            <person name="Gugger P.F."/>
            <person name="Wang M."/>
            <person name="Li H."/>
            <person name="Zhang Y."/>
            <person name="Li Z."/>
            <person name="Wang Q."/>
            <person name="Van de Peer Y."/>
            <person name="Marchal K."/>
            <person name="Chen J."/>
        </authorList>
    </citation>
    <scope>NUCLEOTIDE SEQUENCE [LARGE SCALE GENOMIC DNA]</scope>
    <source>
        <tissue evidence="2">Leaf</tissue>
    </source>
</reference>